<dbReference type="Gene3D" id="3.40.50.1820">
    <property type="entry name" value="alpha/beta hydrolase"/>
    <property type="match status" value="1"/>
</dbReference>
<dbReference type="AlphaFoldDB" id="A0A8B7NFP7"/>
<dbReference type="OMA" id="QSHALPC"/>
<dbReference type="SUPFAM" id="SSF53474">
    <property type="entry name" value="alpha/beta-Hydrolases"/>
    <property type="match status" value="1"/>
</dbReference>
<keyword evidence="1" id="KW-1133">Transmembrane helix</keyword>
<dbReference type="InterPro" id="IPR000073">
    <property type="entry name" value="AB_hydrolase_1"/>
</dbReference>
<evidence type="ECO:0000313" key="5">
    <source>
        <dbReference type="RefSeq" id="XP_047735670.1"/>
    </source>
</evidence>
<organism evidence="3 4">
    <name type="scientific">Hyalella azteca</name>
    <name type="common">Amphipod</name>
    <dbReference type="NCBI Taxonomy" id="294128"/>
    <lineage>
        <taxon>Eukaryota</taxon>
        <taxon>Metazoa</taxon>
        <taxon>Ecdysozoa</taxon>
        <taxon>Arthropoda</taxon>
        <taxon>Crustacea</taxon>
        <taxon>Multicrustacea</taxon>
        <taxon>Malacostraca</taxon>
        <taxon>Eumalacostraca</taxon>
        <taxon>Peracarida</taxon>
        <taxon>Amphipoda</taxon>
        <taxon>Senticaudata</taxon>
        <taxon>Talitrida</taxon>
        <taxon>Talitroidea</taxon>
        <taxon>Hyalellidae</taxon>
        <taxon>Hyalella</taxon>
    </lineage>
</organism>
<keyword evidence="1" id="KW-0812">Transmembrane</keyword>
<dbReference type="Pfam" id="PF00561">
    <property type="entry name" value="Abhydrolase_1"/>
    <property type="match status" value="1"/>
</dbReference>
<dbReference type="RefSeq" id="XP_047735671.1">
    <property type="nucleotide sequence ID" value="XM_047879715.1"/>
</dbReference>
<dbReference type="GO" id="GO:0006660">
    <property type="term" value="P:phosphatidylserine catabolic process"/>
    <property type="evidence" value="ECO:0007669"/>
    <property type="project" value="TreeGrafter"/>
</dbReference>
<protein>
    <submittedName>
        <fullName evidence="4 5">Lysophosphatidylserine lipase ABHD12 isoform X1</fullName>
    </submittedName>
</protein>
<dbReference type="RefSeq" id="XP_047735670.1">
    <property type="nucleotide sequence ID" value="XM_047879714.1"/>
</dbReference>
<evidence type="ECO:0000313" key="4">
    <source>
        <dbReference type="RefSeq" id="XP_018012442.1"/>
    </source>
</evidence>
<sequence length="429" mass="46756">MSQYLLNTNKVLILNTISSFSGRVLKMIFGRKVKVLLCHRYGQPTLWQQLRITGLVLLAVLIGVFALLVFLGPVLFYFSPSLQDYLIFRGSPDFSTELAAPELLNLKNARAFYITTDEGIKLGTWHILPSAAPNPTSPESIGSRSARFEDELRKDGSVAVIYFHGNTPSRAQAHRVDLYRILADLGCHVIAFDYRSFADSSIAPLSETALVKDGMFVYDYILERVGPGTAIILWGHSLGSGIAASVAAALCGRGSSSDMQHCADGLVLHAGFTDLLSAIQDNSLAVVMNWVPWFTPLVRSTLEQRDLMFNTTANVVRVSGPLLVLHAQDDDILPVTHGRALRVAASGRGGDSDAAGGASGVTYIEFSGDFGYSHNGIVEAPELRQIAGEYIQLCREFHSLVQDMYRSGASLVHRSRLIAALHAHALPLR</sequence>
<dbReference type="InterPro" id="IPR029058">
    <property type="entry name" value="AB_hydrolase_fold"/>
</dbReference>
<dbReference type="GO" id="GO:0052651">
    <property type="term" value="P:monoacylglycerol catabolic process"/>
    <property type="evidence" value="ECO:0007669"/>
    <property type="project" value="TreeGrafter"/>
</dbReference>
<keyword evidence="3" id="KW-1185">Reference proteome</keyword>
<reference evidence="4 5" key="1">
    <citation type="submission" date="2025-04" db="UniProtKB">
        <authorList>
            <consortium name="RefSeq"/>
        </authorList>
    </citation>
    <scope>IDENTIFICATION</scope>
    <source>
        <tissue evidence="4 5">Whole organism</tissue>
    </source>
</reference>
<dbReference type="Proteomes" id="UP000694843">
    <property type="component" value="Unplaced"/>
</dbReference>
<accession>A0A8B7NFP7</accession>
<dbReference type="PANTHER" id="PTHR12277:SF194">
    <property type="entry name" value="FI04476P"/>
    <property type="match status" value="1"/>
</dbReference>
<evidence type="ECO:0000256" key="1">
    <source>
        <dbReference type="SAM" id="Phobius"/>
    </source>
</evidence>
<dbReference type="OrthoDB" id="10249433at2759"/>
<keyword evidence="1" id="KW-0472">Membrane</keyword>
<dbReference type="GO" id="GO:0004622">
    <property type="term" value="F:phosphatidylcholine lysophospholipase activity"/>
    <property type="evidence" value="ECO:0007669"/>
    <property type="project" value="TreeGrafter"/>
</dbReference>
<feature type="domain" description="AB hydrolase-1" evidence="2">
    <location>
        <begin position="159"/>
        <end position="294"/>
    </location>
</feature>
<dbReference type="RefSeq" id="XP_018012442.1">
    <property type="nucleotide sequence ID" value="XM_018156953.2"/>
</dbReference>
<dbReference type="GeneID" id="108669575"/>
<evidence type="ECO:0000313" key="6">
    <source>
        <dbReference type="RefSeq" id="XP_047735671.1"/>
    </source>
</evidence>
<dbReference type="GO" id="GO:0005789">
    <property type="term" value="C:endoplasmic reticulum membrane"/>
    <property type="evidence" value="ECO:0007669"/>
    <property type="project" value="TreeGrafter"/>
</dbReference>
<proteinExistence type="predicted"/>
<feature type="transmembrane region" description="Helical" evidence="1">
    <location>
        <begin position="50"/>
        <end position="78"/>
    </location>
</feature>
<evidence type="ECO:0000313" key="3">
    <source>
        <dbReference type="Proteomes" id="UP000694843"/>
    </source>
</evidence>
<name>A0A8B7NFP7_HYAAZ</name>
<evidence type="ECO:0000259" key="2">
    <source>
        <dbReference type="Pfam" id="PF00561"/>
    </source>
</evidence>
<dbReference type="GO" id="GO:0047372">
    <property type="term" value="F:monoacylglycerol lipase activity"/>
    <property type="evidence" value="ECO:0007669"/>
    <property type="project" value="TreeGrafter"/>
</dbReference>
<gene>
    <name evidence="4 5 6" type="primary">LOC108669575</name>
</gene>
<dbReference type="KEGG" id="hazt:108669575"/>
<dbReference type="PANTHER" id="PTHR12277">
    <property type="entry name" value="ALPHA/BETA HYDROLASE DOMAIN-CONTAINING PROTEIN"/>
    <property type="match status" value="1"/>
</dbReference>